<evidence type="ECO:0000256" key="2">
    <source>
        <dbReference type="ARBA" id="ARBA00012581"/>
    </source>
</evidence>
<evidence type="ECO:0000256" key="3">
    <source>
        <dbReference type="ARBA" id="ARBA00019758"/>
    </source>
</evidence>
<dbReference type="Gene3D" id="3.20.20.190">
    <property type="entry name" value="Phosphatidylinositol (PI) phosphodiesterase"/>
    <property type="match status" value="1"/>
</dbReference>
<dbReference type="EC" id="4.6.1.13" evidence="2"/>
<feature type="domain" description="Phosphatidylinositol-specific phospholipase C X" evidence="7">
    <location>
        <begin position="48"/>
        <end position="187"/>
    </location>
</feature>
<dbReference type="InterPro" id="IPR051057">
    <property type="entry name" value="PI-PLC_domain"/>
</dbReference>
<evidence type="ECO:0000259" key="7">
    <source>
        <dbReference type="SMART" id="SM00148"/>
    </source>
</evidence>
<evidence type="ECO:0000313" key="9">
    <source>
        <dbReference type="Proteomes" id="UP001064933"/>
    </source>
</evidence>
<feature type="chain" id="PRO_5047312408" description="1-phosphatidylinositol phosphodiesterase" evidence="6">
    <location>
        <begin position="19"/>
        <end position="455"/>
    </location>
</feature>
<dbReference type="Pfam" id="PF26146">
    <property type="entry name" value="PI-PLC_X"/>
    <property type="match status" value="1"/>
</dbReference>
<dbReference type="SUPFAM" id="SSF51695">
    <property type="entry name" value="PLC-like phosphodiesterases"/>
    <property type="match status" value="1"/>
</dbReference>
<feature type="signal peptide" evidence="6">
    <location>
        <begin position="1"/>
        <end position="18"/>
    </location>
</feature>
<comment type="catalytic activity">
    <reaction evidence="1">
        <text>a 1,2-diacyl-sn-glycero-3-phospho-(1D-myo-inositol) = 1D-myo-inositol 1,2-cyclic phosphate + a 1,2-diacyl-sn-glycerol</text>
        <dbReference type="Rhea" id="RHEA:17093"/>
        <dbReference type="ChEBI" id="CHEBI:17815"/>
        <dbReference type="ChEBI" id="CHEBI:57880"/>
        <dbReference type="ChEBI" id="CHEBI:58484"/>
        <dbReference type="EC" id="4.6.1.13"/>
    </reaction>
</comment>
<dbReference type="PROSITE" id="PS50007">
    <property type="entry name" value="PIPLC_X_DOMAIN"/>
    <property type="match status" value="1"/>
</dbReference>
<dbReference type="PANTHER" id="PTHR13593">
    <property type="match status" value="1"/>
</dbReference>
<dbReference type="SMART" id="SM00148">
    <property type="entry name" value="PLCXc"/>
    <property type="match status" value="1"/>
</dbReference>
<proteinExistence type="predicted"/>
<accession>A0ABY6BAZ0</accession>
<dbReference type="RefSeq" id="WP_261760181.1">
    <property type="nucleotide sequence ID" value="NZ_CP104562.2"/>
</dbReference>
<dbReference type="Gene3D" id="3.30.160.280">
    <property type="match status" value="2"/>
</dbReference>
<gene>
    <name evidence="8" type="ORF">N4261_10990</name>
</gene>
<dbReference type="InterPro" id="IPR000909">
    <property type="entry name" value="PLipase_C_PInositol-sp_X_dom"/>
</dbReference>
<evidence type="ECO:0000313" key="8">
    <source>
        <dbReference type="EMBL" id="UXH80362.1"/>
    </source>
</evidence>
<evidence type="ECO:0000256" key="4">
    <source>
        <dbReference type="ARBA" id="ARBA00030474"/>
    </source>
</evidence>
<reference evidence="8" key="1">
    <citation type="submission" date="2022-10" db="EMBL/GenBank/DDBJ databases">
        <title>Characterization and whole genome sequencing of a new Roseateles species, isolated from fresh water.</title>
        <authorList>
            <person name="Guliayeva D.Y."/>
            <person name="Akhremchuk A.E."/>
            <person name="Sikolenko M.A."/>
            <person name="Valentovich L.N."/>
            <person name="Sidarenka A.V."/>
        </authorList>
    </citation>
    <scope>NUCLEOTIDE SEQUENCE</scope>
    <source>
        <strain evidence="8">BIM B-1768</strain>
    </source>
</reference>
<protein>
    <recommendedName>
        <fullName evidence="3">1-phosphatidylinositol phosphodiesterase</fullName>
        <ecNumber evidence="2">4.6.1.13</ecNumber>
    </recommendedName>
    <alternativeName>
        <fullName evidence="4">Phosphatidylinositol diacylglycerol-lyase</fullName>
    </alternativeName>
    <alternativeName>
        <fullName evidence="5">Phosphatidylinositol-specific phospholipase C</fullName>
    </alternativeName>
</protein>
<organism evidence="8 9">
    <name type="scientific">Roseateles amylovorans</name>
    <dbReference type="NCBI Taxonomy" id="2978473"/>
    <lineage>
        <taxon>Bacteria</taxon>
        <taxon>Pseudomonadati</taxon>
        <taxon>Pseudomonadota</taxon>
        <taxon>Betaproteobacteria</taxon>
        <taxon>Burkholderiales</taxon>
        <taxon>Sphaerotilaceae</taxon>
        <taxon>Roseateles</taxon>
    </lineage>
</organism>
<evidence type="ECO:0000256" key="1">
    <source>
        <dbReference type="ARBA" id="ARBA00001316"/>
    </source>
</evidence>
<dbReference type="EMBL" id="CP104562">
    <property type="protein sequence ID" value="UXH80362.1"/>
    <property type="molecule type" value="Genomic_DNA"/>
</dbReference>
<keyword evidence="6" id="KW-0732">Signal</keyword>
<name>A0ABY6BAZ0_9BURK</name>
<dbReference type="Proteomes" id="UP001064933">
    <property type="component" value="Chromosome"/>
</dbReference>
<evidence type="ECO:0000256" key="5">
    <source>
        <dbReference type="ARBA" id="ARBA00030782"/>
    </source>
</evidence>
<dbReference type="PANTHER" id="PTHR13593:SF113">
    <property type="entry name" value="SI:DKEY-266F7.9"/>
    <property type="match status" value="1"/>
</dbReference>
<dbReference type="InterPro" id="IPR017946">
    <property type="entry name" value="PLC-like_Pdiesterase_TIM-brl"/>
</dbReference>
<sequence length="455" mass="50944">MLPCVSALMAVLCTTAKAGDWDYNDAYWPKSLWARDKWQMDWMSTIPDDRPLLKMSLPGTHQSASNGYGGDAIQNQSLSIADQLKAGIRFLDFRCRLIDGSLQFHNYDVWMRKSCASGMADVANFLAEHPKEAVIVSMKQEYSNAPNAVFQGAFNQMAASFSGSIWKGDTPNPLLGKVRGKMVILNRGWDQSSQDYSTLLGANFDVLYSPQMSSNWDLYDRWTKVKSRLGGFAEGNAAKVTFIVGTGGSFPYFAAGGRSSMYGGHLLTGRTTPGWNSSYPDFPRDDCFIGICSIFFKGLNELTAGFLKQQMPTYVGIVVADFPGKPLIDAIIERNASAWKWAGTAQKNEVFIYKNPYTKTVDFLAAKRDGSYGYFPIDGKDNNDWLLLGREFPTKPGAKYWIANGYSNAGDLYVYRNPFSHTIEYFRAKQGAFYDNQKLWLPVDQTSNAYWEIVH</sequence>
<keyword evidence="9" id="KW-1185">Reference proteome</keyword>
<evidence type="ECO:0000256" key="6">
    <source>
        <dbReference type="SAM" id="SignalP"/>
    </source>
</evidence>